<dbReference type="PROSITE" id="PS51898">
    <property type="entry name" value="TYR_RECOMBINASE"/>
    <property type="match status" value="1"/>
</dbReference>
<dbReference type="SUPFAM" id="SSF56349">
    <property type="entry name" value="DNA breaking-rejoining enzymes"/>
    <property type="match status" value="1"/>
</dbReference>
<feature type="domain" description="Tyr recombinase" evidence="5">
    <location>
        <begin position="224"/>
        <end position="397"/>
    </location>
</feature>
<evidence type="ECO:0000313" key="6">
    <source>
        <dbReference type="EMBL" id="MET7015949.1"/>
    </source>
</evidence>
<evidence type="ECO:0000256" key="2">
    <source>
        <dbReference type="ARBA" id="ARBA00022908"/>
    </source>
</evidence>
<dbReference type="InterPro" id="IPR011010">
    <property type="entry name" value="DNA_brk_join_enz"/>
</dbReference>
<reference evidence="6 7" key="1">
    <citation type="submission" date="2024-07" db="EMBL/GenBank/DDBJ databases">
        <title>Uliginosibacterium flavum JJ3220;KACC:17644.</title>
        <authorList>
            <person name="Kim M.K."/>
        </authorList>
    </citation>
    <scope>NUCLEOTIDE SEQUENCE [LARGE SCALE GENOMIC DNA]</scope>
    <source>
        <strain evidence="6 7">KACC:17644</strain>
    </source>
</reference>
<comment type="similarity">
    <text evidence="1">Belongs to the 'phage' integrase family.</text>
</comment>
<dbReference type="Gene3D" id="1.10.150.130">
    <property type="match status" value="1"/>
</dbReference>
<dbReference type="InterPro" id="IPR010998">
    <property type="entry name" value="Integrase_recombinase_N"/>
</dbReference>
<keyword evidence="2" id="KW-0229">DNA integration</keyword>
<dbReference type="Proteomes" id="UP001549691">
    <property type="component" value="Unassembled WGS sequence"/>
</dbReference>
<evidence type="ECO:0000256" key="1">
    <source>
        <dbReference type="ARBA" id="ARBA00008857"/>
    </source>
</evidence>
<dbReference type="EMBL" id="JBEWZI010000024">
    <property type="protein sequence ID" value="MET7015949.1"/>
    <property type="molecule type" value="Genomic_DNA"/>
</dbReference>
<dbReference type="InterPro" id="IPR013762">
    <property type="entry name" value="Integrase-like_cat_sf"/>
</dbReference>
<keyword evidence="3" id="KW-0238">DNA-binding</keyword>
<comment type="caution">
    <text evidence="6">The sequence shown here is derived from an EMBL/GenBank/DDBJ whole genome shotgun (WGS) entry which is preliminary data.</text>
</comment>
<dbReference type="RefSeq" id="WP_354602407.1">
    <property type="nucleotide sequence ID" value="NZ_JBEWZI010000024.1"/>
</dbReference>
<organism evidence="6 7">
    <name type="scientific">Uliginosibacterium flavum</name>
    <dbReference type="NCBI Taxonomy" id="1396831"/>
    <lineage>
        <taxon>Bacteria</taxon>
        <taxon>Pseudomonadati</taxon>
        <taxon>Pseudomonadota</taxon>
        <taxon>Betaproteobacteria</taxon>
        <taxon>Rhodocyclales</taxon>
        <taxon>Zoogloeaceae</taxon>
        <taxon>Uliginosibacterium</taxon>
    </lineage>
</organism>
<gene>
    <name evidence="6" type="ORF">ABXR19_17305</name>
</gene>
<protein>
    <submittedName>
        <fullName evidence="6">Site-specific integrase</fullName>
    </submittedName>
</protein>
<dbReference type="InterPro" id="IPR002104">
    <property type="entry name" value="Integrase_catalytic"/>
</dbReference>
<evidence type="ECO:0000256" key="3">
    <source>
        <dbReference type="ARBA" id="ARBA00023125"/>
    </source>
</evidence>
<evidence type="ECO:0000313" key="7">
    <source>
        <dbReference type="Proteomes" id="UP001549691"/>
    </source>
</evidence>
<dbReference type="Pfam" id="PF00589">
    <property type="entry name" value="Phage_integrase"/>
    <property type="match status" value="1"/>
</dbReference>
<sequence>MAVKPYKEGSAWSFRLRIQGEDIYRTGYTSLKEAQREADRLRESIVGNTKPHHKGPWQTSLGEALQLYASERLPAMKGARQDANRINKYLRACRLSTAKVIALCDPVIQSAQTSLYFQVLFEAPSTDRKVPASLLAHRQKQACDASHSDKIRQKIARTPVAQLQPYHLQELINAMLKDGFKPATIGLEHALLRRLFSYARKIWRWREPAQNPARGLELPQINNARSRVLTNAEWGKISQALSNSSNEMVELALTLLLETAMRVSEPLLHAAWRDVDFDRRILKLTDAKAGPREVPLSPGALEVLLKLKALQGSECTPESKILPLTYETLKAAWRRAREAAEVEDVRIHDLRHTAATRFTLELNGNLPVLKVITGHKTYSQLSRYINLNAADVARLLHDRPLTEDDAPAGLHRKDLTLVPLQQQTCSDGELPENVVRLVPRSAKGGTS</sequence>
<evidence type="ECO:0000259" key="5">
    <source>
        <dbReference type="PROSITE" id="PS51898"/>
    </source>
</evidence>
<evidence type="ECO:0000256" key="4">
    <source>
        <dbReference type="ARBA" id="ARBA00023172"/>
    </source>
</evidence>
<keyword evidence="4" id="KW-0233">DNA recombination</keyword>
<dbReference type="PANTHER" id="PTHR30349">
    <property type="entry name" value="PHAGE INTEGRASE-RELATED"/>
    <property type="match status" value="1"/>
</dbReference>
<dbReference type="InterPro" id="IPR050090">
    <property type="entry name" value="Tyrosine_recombinase_XerCD"/>
</dbReference>
<dbReference type="CDD" id="cd00796">
    <property type="entry name" value="INT_Rci_Hp1_C"/>
    <property type="match status" value="1"/>
</dbReference>
<name>A0ABV2TPU8_9RHOO</name>
<dbReference type="Gene3D" id="1.10.443.10">
    <property type="entry name" value="Intergrase catalytic core"/>
    <property type="match status" value="1"/>
</dbReference>
<proteinExistence type="inferred from homology"/>
<dbReference type="PANTHER" id="PTHR30349:SF41">
    <property type="entry name" value="INTEGRASE_RECOMBINASE PROTEIN MJ0367-RELATED"/>
    <property type="match status" value="1"/>
</dbReference>
<accession>A0ABV2TPU8</accession>
<keyword evidence="7" id="KW-1185">Reference proteome</keyword>